<evidence type="ECO:0000313" key="2">
    <source>
        <dbReference type="EMBL" id="GAL22785.1"/>
    </source>
</evidence>
<evidence type="ECO:0000313" key="3">
    <source>
        <dbReference type="Proteomes" id="UP000029228"/>
    </source>
</evidence>
<dbReference type="EMBL" id="BBMR01000015">
    <property type="protein sequence ID" value="GAL22785.1"/>
    <property type="molecule type" value="Genomic_DNA"/>
</dbReference>
<keyword evidence="3" id="KW-1185">Reference proteome</keyword>
<reference evidence="2 3" key="1">
    <citation type="submission" date="2014-09" db="EMBL/GenBank/DDBJ databases">
        <title>Vibrio maritimus JCM 19235. (C45) whole genome shotgun sequence.</title>
        <authorList>
            <person name="Sawabe T."/>
            <person name="Meirelles P."/>
            <person name="Nakanishi M."/>
            <person name="Sayaka M."/>
            <person name="Hattori M."/>
            <person name="Ohkuma M."/>
        </authorList>
    </citation>
    <scope>NUCLEOTIDE SEQUENCE [LARGE SCALE GENOMIC DNA]</scope>
    <source>
        <strain evidence="3">JCM19235</strain>
    </source>
</reference>
<dbReference type="PROSITE" id="PS51186">
    <property type="entry name" value="GNAT"/>
    <property type="match status" value="1"/>
</dbReference>
<dbReference type="InterPro" id="IPR000182">
    <property type="entry name" value="GNAT_dom"/>
</dbReference>
<dbReference type="GO" id="GO:0016747">
    <property type="term" value="F:acyltransferase activity, transferring groups other than amino-acyl groups"/>
    <property type="evidence" value="ECO:0007669"/>
    <property type="project" value="InterPro"/>
</dbReference>
<dbReference type="AlphaFoldDB" id="A0A090S4X6"/>
<dbReference type="InterPro" id="IPR016181">
    <property type="entry name" value="Acyl_CoA_acyltransferase"/>
</dbReference>
<feature type="domain" description="N-acetyltransferase" evidence="1">
    <location>
        <begin position="3"/>
        <end position="160"/>
    </location>
</feature>
<dbReference type="OrthoDB" id="5419426at2"/>
<dbReference type="InterPro" id="IPR052777">
    <property type="entry name" value="Acetyltransferase_Enz"/>
</dbReference>
<comment type="caution">
    <text evidence="2">The sequence shown here is derived from an EMBL/GenBank/DDBJ whole genome shotgun (WGS) entry which is preliminary data.</text>
</comment>
<dbReference type="STRING" id="990268.JCM19235_4743"/>
<dbReference type="Proteomes" id="UP000029228">
    <property type="component" value="Unassembled WGS sequence"/>
</dbReference>
<proteinExistence type="predicted"/>
<name>A0A090S4X6_9VIBR</name>
<gene>
    <name evidence="2" type="ORF">JCM19235_4743</name>
</gene>
<sequence>MSVEVVKVLPEFDEALCEVIKSVGAEFGAVGEGFGPSDEEVLAMSQYYNEEDRSLYLVALVNGKVVGGGGIAPFGQGDDVCELKKLFLLPESRGLGLGKTLTEQCLSFAKAQGYKQCYLDTLSSMGAAIALYERAGFEHLSEPYEGTLHNGCDVWMLKAL</sequence>
<accession>A0A090S4X6</accession>
<dbReference type="Gene3D" id="3.40.630.30">
    <property type="match status" value="1"/>
</dbReference>
<dbReference type="SUPFAM" id="SSF55729">
    <property type="entry name" value="Acyl-CoA N-acyltransferases (Nat)"/>
    <property type="match status" value="1"/>
</dbReference>
<dbReference type="PANTHER" id="PTHR43305:SF1">
    <property type="entry name" value="FAMILY N-ACETYLTRANSFERASE, PUTATIVE (AFU_ORTHOLOGUE AFUA_2G01380)-RELATED"/>
    <property type="match status" value="1"/>
</dbReference>
<dbReference type="PANTHER" id="PTHR43305">
    <property type="entry name" value="FAMILY N-ACETYLTRANSFERASE, PUTATIVE (AFU_ORTHOLOGUE AFUA_2G01380)-RELATED"/>
    <property type="match status" value="1"/>
</dbReference>
<dbReference type="Pfam" id="PF00583">
    <property type="entry name" value="Acetyltransf_1"/>
    <property type="match status" value="1"/>
</dbReference>
<reference evidence="2 3" key="2">
    <citation type="submission" date="2014-09" db="EMBL/GenBank/DDBJ databases">
        <authorList>
            <consortium name="NBRP consortium"/>
            <person name="Sawabe T."/>
            <person name="Meirelles P."/>
            <person name="Nakanishi M."/>
            <person name="Sayaka M."/>
            <person name="Hattori M."/>
            <person name="Ohkuma M."/>
        </authorList>
    </citation>
    <scope>NUCLEOTIDE SEQUENCE [LARGE SCALE GENOMIC DNA]</scope>
    <source>
        <strain evidence="3">JCM19235</strain>
    </source>
</reference>
<evidence type="ECO:0000259" key="1">
    <source>
        <dbReference type="PROSITE" id="PS51186"/>
    </source>
</evidence>
<dbReference type="CDD" id="cd04301">
    <property type="entry name" value="NAT_SF"/>
    <property type="match status" value="1"/>
</dbReference>
<organism evidence="2 3">
    <name type="scientific">Vibrio maritimus</name>
    <dbReference type="NCBI Taxonomy" id="990268"/>
    <lineage>
        <taxon>Bacteria</taxon>
        <taxon>Pseudomonadati</taxon>
        <taxon>Pseudomonadota</taxon>
        <taxon>Gammaproteobacteria</taxon>
        <taxon>Vibrionales</taxon>
        <taxon>Vibrionaceae</taxon>
        <taxon>Vibrio</taxon>
    </lineage>
</organism>
<keyword evidence="2" id="KW-0808">Transferase</keyword>
<protein>
    <submittedName>
        <fullName evidence="2">Histone acetyltransferase HPA2</fullName>
    </submittedName>
</protein>